<feature type="transmembrane region" description="Helical" evidence="11">
    <location>
        <begin position="115"/>
        <end position="138"/>
    </location>
</feature>
<dbReference type="PANTHER" id="PTHR12892">
    <property type="entry name" value="FGF RECEPTOR ACTIVATING PROTEIN 1"/>
    <property type="match status" value="1"/>
</dbReference>
<evidence type="ECO:0000256" key="5">
    <source>
        <dbReference type="ARBA" id="ARBA00022989"/>
    </source>
</evidence>
<dbReference type="STRING" id="28743.ENSCVAP00000002754"/>
<comment type="subcellular location">
    <subcellularLocation>
        <location evidence="1">Golgi apparatus membrane</location>
        <topology evidence="1">Multi-pass membrane protein</topology>
    </subcellularLocation>
</comment>
<protein>
    <recommendedName>
        <fullName evidence="9">Acyltransferase PGAP2</fullName>
    </recommendedName>
    <alternativeName>
        <fullName evidence="10">Post-GPI attachment to proteins factor 2</fullName>
    </alternativeName>
</protein>
<evidence type="ECO:0000256" key="3">
    <source>
        <dbReference type="ARBA" id="ARBA00022502"/>
    </source>
</evidence>
<feature type="transmembrane region" description="Helical" evidence="11">
    <location>
        <begin position="189"/>
        <end position="207"/>
    </location>
</feature>
<dbReference type="Ensembl" id="ENSCVAT00000011208.1">
    <property type="protein sequence ID" value="ENSCVAP00000002754.1"/>
    <property type="gene ID" value="ENSCVAG00000003886.1"/>
</dbReference>
<keyword evidence="5 11" id="KW-1133">Transmembrane helix</keyword>
<dbReference type="PANTHER" id="PTHR12892:SF11">
    <property type="entry name" value="POST-GPI ATTACHMENT TO PROTEINS FACTOR 2"/>
    <property type="match status" value="1"/>
</dbReference>
<evidence type="ECO:0000256" key="10">
    <source>
        <dbReference type="ARBA" id="ARBA00093676"/>
    </source>
</evidence>
<feature type="transmembrane region" description="Helical" evidence="11">
    <location>
        <begin position="150"/>
        <end position="169"/>
    </location>
</feature>
<evidence type="ECO:0000256" key="4">
    <source>
        <dbReference type="ARBA" id="ARBA00022692"/>
    </source>
</evidence>
<dbReference type="GO" id="GO:0006506">
    <property type="term" value="P:GPI anchor biosynthetic process"/>
    <property type="evidence" value="ECO:0007669"/>
    <property type="project" value="UniProtKB-KW"/>
</dbReference>
<comment type="similarity">
    <text evidence="2">Belongs to the PGAP2 family.</text>
</comment>
<evidence type="ECO:0000313" key="14">
    <source>
        <dbReference type="Proteomes" id="UP000265020"/>
    </source>
</evidence>
<feature type="transmembrane region" description="Helical" evidence="11">
    <location>
        <begin position="219"/>
        <end position="241"/>
    </location>
</feature>
<evidence type="ECO:0000256" key="11">
    <source>
        <dbReference type="SAM" id="Phobius"/>
    </source>
</evidence>
<dbReference type="GO" id="GO:0005789">
    <property type="term" value="C:endoplasmic reticulum membrane"/>
    <property type="evidence" value="ECO:0007669"/>
    <property type="project" value="TreeGrafter"/>
</dbReference>
<keyword evidence="4 11" id="KW-0812">Transmembrane</keyword>
<evidence type="ECO:0000313" key="13">
    <source>
        <dbReference type="Ensembl" id="ENSCVAP00000002754.1"/>
    </source>
</evidence>
<dbReference type="Pfam" id="PF10277">
    <property type="entry name" value="Frag1"/>
    <property type="match status" value="1"/>
</dbReference>
<organism evidence="13 14">
    <name type="scientific">Cyprinodon variegatus</name>
    <name type="common">Sheepshead minnow</name>
    <dbReference type="NCBI Taxonomy" id="28743"/>
    <lineage>
        <taxon>Eukaryota</taxon>
        <taxon>Metazoa</taxon>
        <taxon>Chordata</taxon>
        <taxon>Craniata</taxon>
        <taxon>Vertebrata</taxon>
        <taxon>Euteleostomi</taxon>
        <taxon>Actinopterygii</taxon>
        <taxon>Neopterygii</taxon>
        <taxon>Teleostei</taxon>
        <taxon>Neoteleostei</taxon>
        <taxon>Acanthomorphata</taxon>
        <taxon>Ovalentaria</taxon>
        <taxon>Atherinomorphae</taxon>
        <taxon>Cyprinodontiformes</taxon>
        <taxon>Cyprinodontidae</taxon>
        <taxon>Cyprinodon</taxon>
    </lineage>
</organism>
<reference evidence="13" key="1">
    <citation type="submission" date="2025-08" db="UniProtKB">
        <authorList>
            <consortium name="Ensembl"/>
        </authorList>
    </citation>
    <scope>IDENTIFICATION</scope>
</reference>
<evidence type="ECO:0000256" key="9">
    <source>
        <dbReference type="ARBA" id="ARBA00093632"/>
    </source>
</evidence>
<keyword evidence="7 11" id="KW-0472">Membrane</keyword>
<feature type="transmembrane region" description="Helical" evidence="11">
    <location>
        <begin position="20"/>
        <end position="47"/>
    </location>
</feature>
<evidence type="ECO:0000256" key="2">
    <source>
        <dbReference type="ARBA" id="ARBA00007414"/>
    </source>
</evidence>
<evidence type="ECO:0000256" key="6">
    <source>
        <dbReference type="ARBA" id="ARBA00023034"/>
    </source>
</evidence>
<name>A0A3Q2CCT0_CYPVA</name>
<evidence type="ECO:0000256" key="8">
    <source>
        <dbReference type="ARBA" id="ARBA00093421"/>
    </source>
</evidence>
<keyword evidence="3" id="KW-0337">GPI-anchor biosynthesis</keyword>
<accession>A0A3Q2CCT0</accession>
<dbReference type="AlphaFoldDB" id="A0A3Q2CCT0"/>
<dbReference type="InterPro" id="IPR019402">
    <property type="entry name" value="CWH43_N"/>
</dbReference>
<evidence type="ECO:0000259" key="12">
    <source>
        <dbReference type="Pfam" id="PF10277"/>
    </source>
</evidence>
<feature type="domain" description="CWH43-like N-terminal" evidence="12">
    <location>
        <begin position="29"/>
        <end position="244"/>
    </location>
</feature>
<reference evidence="13" key="2">
    <citation type="submission" date="2025-09" db="UniProtKB">
        <authorList>
            <consortium name="Ensembl"/>
        </authorList>
    </citation>
    <scope>IDENTIFICATION</scope>
</reference>
<dbReference type="InterPro" id="IPR039545">
    <property type="entry name" value="PGAP2"/>
</dbReference>
<keyword evidence="6" id="KW-0333">Golgi apparatus</keyword>
<proteinExistence type="inferred from homology"/>
<sequence>LLQGKMIQGSNILGYERPLVIRISFATCIAVTVCLPLLGLITCISISSLFHFEDATGTHCQVSNYLPSISASISLSPECHIWRFCIGLHSAPRLLVAFTYFRFYKSRFAARSLESTLSCFNLAFSISENLGLLLLTYVSSTETYFVHKEGFVLFIVSSLIYMLITCRLWRTIKKYSLSPEDAKSHYWKVRFLLLNVCFCAFAGFFYWKHNIYCESGSYTFFALFEYLVVFSNMAFHLTAVWDFKSREVVVISNFEDKDF</sequence>
<feature type="transmembrane region" description="Helical" evidence="11">
    <location>
        <begin position="81"/>
        <end position="103"/>
    </location>
</feature>
<dbReference type="OMA" id="CEPYVFS"/>
<evidence type="ECO:0000256" key="1">
    <source>
        <dbReference type="ARBA" id="ARBA00004653"/>
    </source>
</evidence>
<evidence type="ECO:0000256" key="7">
    <source>
        <dbReference type="ARBA" id="ARBA00023136"/>
    </source>
</evidence>
<comment type="function">
    <text evidence="8">Involved in the fatty acid remodeling steps of GPI-anchor maturation where the unsaturated acyl chain at sn-2 of inositol phosphate is replaced by a saturated stearoyl chain. May catalyze the second step of the fatty acid remodeling, by reacylating a lyso-GPI intermediate at sn-2 of inositol phosphate by a saturated chain. The fatty acid remodeling steps is critical for the integration of GPI-APs into lipid rafts.</text>
</comment>
<dbReference type="Proteomes" id="UP000265020">
    <property type="component" value="Unassembled WGS sequence"/>
</dbReference>
<dbReference type="GeneTree" id="ENSGT00510000047299"/>
<dbReference type="GO" id="GO:0000139">
    <property type="term" value="C:Golgi membrane"/>
    <property type="evidence" value="ECO:0007669"/>
    <property type="project" value="UniProtKB-SubCell"/>
</dbReference>
<keyword evidence="14" id="KW-1185">Reference proteome</keyword>